<feature type="chain" id="PRO_5007275023" evidence="1">
    <location>
        <begin position="21"/>
        <end position="150"/>
    </location>
</feature>
<feature type="signal peptide" evidence="1">
    <location>
        <begin position="1"/>
        <end position="20"/>
    </location>
</feature>
<name>A0A127M544_9GAMM</name>
<dbReference type="EMBL" id="CP014544">
    <property type="protein sequence ID" value="AMO68349.1"/>
    <property type="molecule type" value="Genomic_DNA"/>
</dbReference>
<protein>
    <submittedName>
        <fullName evidence="2">Uncharacterized protein</fullName>
    </submittedName>
</protein>
<evidence type="ECO:0000256" key="1">
    <source>
        <dbReference type="SAM" id="SignalP"/>
    </source>
</evidence>
<proteinExistence type="predicted"/>
<dbReference type="Proteomes" id="UP000074119">
    <property type="component" value="Chromosome"/>
</dbReference>
<sequence>MKKHFVALTLLLSISTVSHAQDLLSGALGPLSGSAIPSLNLLDTGLPTAAILGGLTPLAIDSVNTALPLVNSVLVSTLPSVTGLSSSVLAGFGPVAIDTVNTALPLLNSVLASGLLDAGIPLVGGDLTAGLLPVAIDLVNAAAPVLATVL</sequence>
<organism evidence="2 3">
    <name type="scientific">Zhongshania aliphaticivorans</name>
    <dbReference type="NCBI Taxonomy" id="1470434"/>
    <lineage>
        <taxon>Bacteria</taxon>
        <taxon>Pseudomonadati</taxon>
        <taxon>Pseudomonadota</taxon>
        <taxon>Gammaproteobacteria</taxon>
        <taxon>Cellvibrionales</taxon>
        <taxon>Spongiibacteraceae</taxon>
        <taxon>Zhongshania</taxon>
    </lineage>
</organism>
<dbReference type="KEGG" id="zal:AZF00_08535"/>
<evidence type="ECO:0000313" key="3">
    <source>
        <dbReference type="Proteomes" id="UP000074119"/>
    </source>
</evidence>
<dbReference type="AlphaFoldDB" id="A0A127M544"/>
<gene>
    <name evidence="2" type="ORF">AZF00_08535</name>
</gene>
<keyword evidence="1" id="KW-0732">Signal</keyword>
<reference evidence="2 3" key="1">
    <citation type="submission" date="2015-12" db="EMBL/GenBank/DDBJ databases">
        <authorList>
            <person name="Shamseldin A."/>
            <person name="Moawad H."/>
            <person name="Abd El-Rahim W.M."/>
            <person name="Sadowsky M.J."/>
        </authorList>
    </citation>
    <scope>NUCLEOTIDE SEQUENCE [LARGE SCALE GENOMIC DNA]</scope>
    <source>
        <strain evidence="2 3">SM2</strain>
    </source>
</reference>
<accession>A0A127M544</accession>
<evidence type="ECO:0000313" key="2">
    <source>
        <dbReference type="EMBL" id="AMO68349.1"/>
    </source>
</evidence>
<dbReference type="RefSeq" id="WP_008247945.1">
    <property type="nucleotide sequence ID" value="NZ_CP014544.1"/>
</dbReference>